<comment type="caution">
    <text evidence="4">The sequence shown here is derived from an EMBL/GenBank/DDBJ whole genome shotgun (WGS) entry which is preliminary data.</text>
</comment>
<dbReference type="EMBL" id="BAAAZD010000002">
    <property type="protein sequence ID" value="GAA4010711.1"/>
    <property type="molecule type" value="Genomic_DNA"/>
</dbReference>
<dbReference type="RefSeq" id="WP_344711154.1">
    <property type="nucleotide sequence ID" value="NZ_BAAAZD010000002.1"/>
</dbReference>
<dbReference type="InterPro" id="IPR050300">
    <property type="entry name" value="GDXG_lipolytic_enzyme"/>
</dbReference>
<dbReference type="PROSITE" id="PS51257">
    <property type="entry name" value="PROKAR_LIPOPROTEIN"/>
    <property type="match status" value="1"/>
</dbReference>
<dbReference type="Proteomes" id="UP001501310">
    <property type="component" value="Unassembled WGS sequence"/>
</dbReference>
<gene>
    <name evidence="4" type="ORF">GCM10022211_26500</name>
</gene>
<keyword evidence="5" id="KW-1185">Reference proteome</keyword>
<evidence type="ECO:0000259" key="3">
    <source>
        <dbReference type="Pfam" id="PF20434"/>
    </source>
</evidence>
<evidence type="ECO:0000256" key="2">
    <source>
        <dbReference type="SAM" id="SignalP"/>
    </source>
</evidence>
<dbReference type="SUPFAM" id="SSF53474">
    <property type="entry name" value="alpha/beta-Hydrolases"/>
    <property type="match status" value="1"/>
</dbReference>
<dbReference type="Gene3D" id="3.40.50.1820">
    <property type="entry name" value="alpha/beta hydrolase"/>
    <property type="match status" value="1"/>
</dbReference>
<dbReference type="PROSITE" id="PS00122">
    <property type="entry name" value="CARBOXYLESTERASE_B_1"/>
    <property type="match status" value="1"/>
</dbReference>
<organism evidence="4 5">
    <name type="scientific">Sphingomonas humi</name>
    <dbReference type="NCBI Taxonomy" id="335630"/>
    <lineage>
        <taxon>Bacteria</taxon>
        <taxon>Pseudomonadati</taxon>
        <taxon>Pseudomonadota</taxon>
        <taxon>Alphaproteobacteria</taxon>
        <taxon>Sphingomonadales</taxon>
        <taxon>Sphingomonadaceae</taxon>
        <taxon>Sphingomonas</taxon>
    </lineage>
</organism>
<dbReference type="GO" id="GO:0016787">
    <property type="term" value="F:hydrolase activity"/>
    <property type="evidence" value="ECO:0007669"/>
    <property type="project" value="UniProtKB-KW"/>
</dbReference>
<dbReference type="PANTHER" id="PTHR48081:SF9">
    <property type="entry name" value="CARBOXYLESTERASE"/>
    <property type="match status" value="1"/>
</dbReference>
<dbReference type="InterPro" id="IPR049492">
    <property type="entry name" value="BD-FAE-like_dom"/>
</dbReference>
<dbReference type="InterPro" id="IPR019826">
    <property type="entry name" value="Carboxylesterase_B_AS"/>
</dbReference>
<name>A0ABP7SEG0_9SPHN</name>
<evidence type="ECO:0000313" key="4">
    <source>
        <dbReference type="EMBL" id="GAA4010711.1"/>
    </source>
</evidence>
<dbReference type="PANTHER" id="PTHR48081">
    <property type="entry name" value="AB HYDROLASE SUPERFAMILY PROTEIN C4A8.06C"/>
    <property type="match status" value="1"/>
</dbReference>
<feature type="signal peptide" evidence="2">
    <location>
        <begin position="1"/>
        <end position="22"/>
    </location>
</feature>
<evidence type="ECO:0000256" key="1">
    <source>
        <dbReference type="ARBA" id="ARBA00022801"/>
    </source>
</evidence>
<feature type="domain" description="BD-FAE-like" evidence="3">
    <location>
        <begin position="52"/>
        <end position="239"/>
    </location>
</feature>
<dbReference type="InterPro" id="IPR029058">
    <property type="entry name" value="AB_hydrolase_fold"/>
</dbReference>
<reference evidence="5" key="1">
    <citation type="journal article" date="2019" name="Int. J. Syst. Evol. Microbiol.">
        <title>The Global Catalogue of Microorganisms (GCM) 10K type strain sequencing project: providing services to taxonomists for standard genome sequencing and annotation.</title>
        <authorList>
            <consortium name="The Broad Institute Genomics Platform"/>
            <consortium name="The Broad Institute Genome Sequencing Center for Infectious Disease"/>
            <person name="Wu L."/>
            <person name="Ma J."/>
        </authorList>
    </citation>
    <scope>NUCLEOTIDE SEQUENCE [LARGE SCALE GENOMIC DNA]</scope>
    <source>
        <strain evidence="5">JCM 16603</strain>
    </source>
</reference>
<evidence type="ECO:0000313" key="5">
    <source>
        <dbReference type="Proteomes" id="UP001501310"/>
    </source>
</evidence>
<proteinExistence type="predicted"/>
<dbReference type="Pfam" id="PF20434">
    <property type="entry name" value="BD-FAE"/>
    <property type="match status" value="1"/>
</dbReference>
<keyword evidence="1 4" id="KW-0378">Hydrolase</keyword>
<keyword evidence="2" id="KW-0732">Signal</keyword>
<feature type="chain" id="PRO_5047399675" evidence="2">
    <location>
        <begin position="23"/>
        <end position="287"/>
    </location>
</feature>
<sequence length="287" mass="30289">MRKFILAAASLALVSCSPPGLLSSVNSFVPGDNGARRVAEGVVFAPGQGLKLDVWAPRRADHKLPVVIFFYGGGWVAGSRGGYAFAGSGYAGQGFVTVIPDYRLVPGVRFPAFLEDGAQAVKWTRDNIARFGGDPNRIAVAGHSAGAYNGAMLALDRRYLQNAGVARGTIKAAALLSGPYDFYPFTEQRGRDALGAWPRPAETQPVNFVTRAAPPMLLATGGADDVVNPRNSRALAARLAGAGVPVELKVYLGKSHVDLAKSLSRPFRTTTPALNDSAAFLHRILGN</sequence>
<protein>
    <submittedName>
        <fullName evidence="4">Alpha/beta hydrolase</fullName>
    </submittedName>
</protein>
<accession>A0ABP7SEG0</accession>